<dbReference type="InterPro" id="IPR001314">
    <property type="entry name" value="Peptidase_S1A"/>
</dbReference>
<dbReference type="SUPFAM" id="SSF50494">
    <property type="entry name" value="Trypsin-like serine proteases"/>
    <property type="match status" value="1"/>
</dbReference>
<comment type="similarity">
    <text evidence="1">Belongs to the peptidase S1 family.</text>
</comment>
<dbReference type="CDD" id="cd00190">
    <property type="entry name" value="Tryp_SPc"/>
    <property type="match status" value="1"/>
</dbReference>
<proteinExistence type="inferred from homology"/>
<dbReference type="OrthoDB" id="10051896at2759"/>
<gene>
    <name evidence="7" type="ORF">SEMRO_1266_G257540.1</name>
</gene>
<dbReference type="InterPro" id="IPR009003">
    <property type="entry name" value="Peptidase_S1_PA"/>
</dbReference>
<organism evidence="7 8">
    <name type="scientific">Seminavis robusta</name>
    <dbReference type="NCBI Taxonomy" id="568900"/>
    <lineage>
        <taxon>Eukaryota</taxon>
        <taxon>Sar</taxon>
        <taxon>Stramenopiles</taxon>
        <taxon>Ochrophyta</taxon>
        <taxon>Bacillariophyta</taxon>
        <taxon>Bacillariophyceae</taxon>
        <taxon>Bacillariophycidae</taxon>
        <taxon>Naviculales</taxon>
        <taxon>Naviculaceae</taxon>
        <taxon>Seminavis</taxon>
    </lineage>
</organism>
<dbReference type="InterPro" id="IPR018114">
    <property type="entry name" value="TRYPSIN_HIS"/>
</dbReference>
<dbReference type="Gene3D" id="2.40.10.10">
    <property type="entry name" value="Trypsin-like serine proteases"/>
    <property type="match status" value="1"/>
</dbReference>
<keyword evidence="2" id="KW-0843">Virulence</keyword>
<dbReference type="InterPro" id="IPR001254">
    <property type="entry name" value="Trypsin_dom"/>
</dbReference>
<evidence type="ECO:0000259" key="6">
    <source>
        <dbReference type="PROSITE" id="PS50240"/>
    </source>
</evidence>
<dbReference type="Pfam" id="PF00089">
    <property type="entry name" value="Trypsin"/>
    <property type="match status" value="1"/>
</dbReference>
<feature type="signal peptide" evidence="5">
    <location>
        <begin position="1"/>
        <end position="30"/>
    </location>
</feature>
<keyword evidence="3" id="KW-1015">Disulfide bond</keyword>
<dbReference type="Proteomes" id="UP001153069">
    <property type="component" value="Unassembled WGS sequence"/>
</dbReference>
<evidence type="ECO:0000313" key="7">
    <source>
        <dbReference type="EMBL" id="CAB9522081.1"/>
    </source>
</evidence>
<name>A0A9N8EIR8_9STRA</name>
<dbReference type="PROSITE" id="PS50240">
    <property type="entry name" value="TRYPSIN_DOM"/>
    <property type="match status" value="1"/>
</dbReference>
<feature type="domain" description="Peptidase S1" evidence="6">
    <location>
        <begin position="41"/>
        <end position="287"/>
    </location>
</feature>
<dbReference type="PRINTS" id="PR00722">
    <property type="entry name" value="CHYMOTRYPSIN"/>
</dbReference>
<dbReference type="PANTHER" id="PTHR24276:SF91">
    <property type="entry name" value="AT26814P-RELATED"/>
    <property type="match status" value="1"/>
</dbReference>
<feature type="compositionally biased region" description="Polar residues" evidence="4">
    <location>
        <begin position="343"/>
        <end position="352"/>
    </location>
</feature>
<protein>
    <submittedName>
        <fullName evidence="7">Plasminogen</fullName>
    </submittedName>
</protein>
<evidence type="ECO:0000256" key="4">
    <source>
        <dbReference type="SAM" id="MobiDB-lite"/>
    </source>
</evidence>
<comment type="caution">
    <text evidence="7">The sequence shown here is derived from an EMBL/GenBank/DDBJ whole genome shotgun (WGS) entry which is preliminary data.</text>
</comment>
<dbReference type="AlphaFoldDB" id="A0A9N8EIR8"/>
<accession>A0A9N8EIR8</accession>
<evidence type="ECO:0000256" key="1">
    <source>
        <dbReference type="ARBA" id="ARBA00007664"/>
    </source>
</evidence>
<evidence type="ECO:0000256" key="2">
    <source>
        <dbReference type="ARBA" id="ARBA00023026"/>
    </source>
</evidence>
<dbReference type="GO" id="GO:0004252">
    <property type="term" value="F:serine-type endopeptidase activity"/>
    <property type="evidence" value="ECO:0007669"/>
    <property type="project" value="InterPro"/>
</dbReference>
<feature type="chain" id="PRO_5040506538" evidence="5">
    <location>
        <begin position="31"/>
        <end position="387"/>
    </location>
</feature>
<dbReference type="EMBL" id="CAICTM010001264">
    <property type="protein sequence ID" value="CAB9522081.1"/>
    <property type="molecule type" value="Genomic_DNA"/>
</dbReference>
<keyword evidence="5" id="KW-0732">Signal</keyword>
<keyword evidence="8" id="KW-1185">Reference proteome</keyword>
<dbReference type="InterPro" id="IPR050430">
    <property type="entry name" value="Peptidase_S1"/>
</dbReference>
<evidence type="ECO:0000256" key="5">
    <source>
        <dbReference type="SAM" id="SignalP"/>
    </source>
</evidence>
<dbReference type="PANTHER" id="PTHR24276">
    <property type="entry name" value="POLYSERASE-RELATED"/>
    <property type="match status" value="1"/>
</dbReference>
<evidence type="ECO:0000256" key="3">
    <source>
        <dbReference type="ARBA" id="ARBA00023157"/>
    </source>
</evidence>
<dbReference type="PROSITE" id="PS00134">
    <property type="entry name" value="TRYPSIN_HIS"/>
    <property type="match status" value="1"/>
</dbReference>
<sequence length="387" mass="42126">MLSTRALKRQWGCWSFLFWSFLLLVPCADTTSIPRQDRDLIVNGVVPTDNSTAFPWFVFNRFGRSRGCGGTLIHKDIVLSAAHCHNVFQDRGLYVGGTTDYGMDGTFHEDETVVVHPSFDGDTLAHDLLLVKLETWNPQAATVTWGFDDSNTNNDTDDIILTPQTGQEVLVIGFGTTLENGPLSLDLLQATVHITDQEFCRDYYQQNYDTPVTDDQVCAMDNATTNASSIQDACYNDSGGPLLQQLADGSFQQVGIIIFSIGCARPNVPAVYVRLNAYKDWIQQGICELSYDPPVWCDTITTTRSNYSFTTVPSPGQSASTTNPGSSGVSSNDRAVPGAVPTTAPTQEDSTIVSTDLDLPSSSATASLQWWPVSSSTVALAMLLLFG</sequence>
<dbReference type="InterPro" id="IPR043504">
    <property type="entry name" value="Peptidase_S1_PA_chymotrypsin"/>
</dbReference>
<dbReference type="SMART" id="SM00020">
    <property type="entry name" value="Tryp_SPc"/>
    <property type="match status" value="1"/>
</dbReference>
<reference evidence="7" key="1">
    <citation type="submission" date="2020-06" db="EMBL/GenBank/DDBJ databases">
        <authorList>
            <consortium name="Plant Systems Biology data submission"/>
        </authorList>
    </citation>
    <scope>NUCLEOTIDE SEQUENCE</scope>
    <source>
        <strain evidence="7">D6</strain>
    </source>
</reference>
<feature type="compositionally biased region" description="Polar residues" evidence="4">
    <location>
        <begin position="311"/>
        <end position="333"/>
    </location>
</feature>
<evidence type="ECO:0000313" key="8">
    <source>
        <dbReference type="Proteomes" id="UP001153069"/>
    </source>
</evidence>
<feature type="region of interest" description="Disordered" evidence="4">
    <location>
        <begin position="311"/>
        <end position="352"/>
    </location>
</feature>
<dbReference type="GO" id="GO:0006508">
    <property type="term" value="P:proteolysis"/>
    <property type="evidence" value="ECO:0007669"/>
    <property type="project" value="InterPro"/>
</dbReference>